<keyword evidence="4 13" id="KW-0963">Cytoplasm</keyword>
<keyword evidence="16" id="KW-1185">Reference proteome</keyword>
<evidence type="ECO:0000256" key="2">
    <source>
        <dbReference type="ARBA" id="ARBA00008016"/>
    </source>
</evidence>
<dbReference type="Proteomes" id="UP000442535">
    <property type="component" value="Unassembled WGS sequence"/>
</dbReference>
<feature type="binding site" evidence="13">
    <location>
        <begin position="30"/>
        <end position="37"/>
    </location>
    <ligand>
        <name>ATP</name>
        <dbReference type="ChEBI" id="CHEBI:30616"/>
    </ligand>
</feature>
<dbReference type="PANTHER" id="PTHR32182:SF0">
    <property type="entry name" value="DNA REPLICATION AND REPAIR PROTEIN RECF"/>
    <property type="match status" value="1"/>
</dbReference>
<keyword evidence="8 13" id="KW-0067">ATP-binding</keyword>
<accession>A0A7K0K0T8</accession>
<keyword evidence="5 13" id="KW-0235">DNA replication</keyword>
<dbReference type="PROSITE" id="PS00617">
    <property type="entry name" value="RECF_1"/>
    <property type="match status" value="1"/>
</dbReference>
<keyword evidence="9 13" id="KW-0238">DNA-binding</keyword>
<evidence type="ECO:0000256" key="3">
    <source>
        <dbReference type="ARBA" id="ARBA00020170"/>
    </source>
</evidence>
<sequence length="450" mass="49394">MFVSDLALDWFRSYRSLVLHLETGVTVFLGANGQGKTNLLEALNYLAVLSSHRIGTDAALIFRSPELENRAGVIRTRVHSRESEVLGETKPLAAGELLEIEIVAGRANRAMINRHKTRPRELIGHLSTVLFAPEDLDLVGGDPATRRSFLDKIAVELHPTLAGTLADLQKTLRQRGAYLKNLAKRHAPLDEIQIGIWDEALVPLFAAVMTARERVTRDLAKFLPEIYAQISGENPPSGPSLAESTTPFATVSATPTATPATETETARSGTFAATVSYRDNVSKTLDLDPAARAEMFADEGLLREKILLAIQSRHADEARRGVNLSGTHRDDLALTLHDFPVKGYASHGETWSFALSLRLSEFYLLKEKLEDTPVLLLDDVFAELDELRRAALLGAIREADQVLVTSAMGTELPSELEGKLYRVSLNASRESQVEALEDLDEAGSNPHVEH</sequence>
<dbReference type="InterPro" id="IPR042174">
    <property type="entry name" value="RecF_2"/>
</dbReference>
<comment type="subcellular location">
    <subcellularLocation>
        <location evidence="1 13">Cytoplasm</location>
    </subcellularLocation>
</comment>
<dbReference type="InterPro" id="IPR027417">
    <property type="entry name" value="P-loop_NTPase"/>
</dbReference>
<dbReference type="GO" id="GO:0006302">
    <property type="term" value="P:double-strand break repair"/>
    <property type="evidence" value="ECO:0007669"/>
    <property type="project" value="TreeGrafter"/>
</dbReference>
<dbReference type="SUPFAM" id="SSF52540">
    <property type="entry name" value="P-loop containing nucleoside triphosphate hydrolases"/>
    <property type="match status" value="1"/>
</dbReference>
<dbReference type="GO" id="GO:0000731">
    <property type="term" value="P:DNA synthesis involved in DNA repair"/>
    <property type="evidence" value="ECO:0007669"/>
    <property type="project" value="TreeGrafter"/>
</dbReference>
<evidence type="ECO:0000256" key="13">
    <source>
        <dbReference type="HAMAP-Rule" id="MF_00365"/>
    </source>
</evidence>
<dbReference type="GO" id="GO:0005737">
    <property type="term" value="C:cytoplasm"/>
    <property type="evidence" value="ECO:0007669"/>
    <property type="project" value="UniProtKB-SubCell"/>
</dbReference>
<feature type="domain" description="RecF/RecN/SMC N-terminal" evidence="14">
    <location>
        <begin position="3"/>
        <end position="408"/>
    </location>
</feature>
<dbReference type="InterPro" id="IPR018078">
    <property type="entry name" value="DNA-binding_RecF_CS"/>
</dbReference>
<dbReference type="InterPro" id="IPR003395">
    <property type="entry name" value="RecF/RecN/SMC_N"/>
</dbReference>
<evidence type="ECO:0000256" key="9">
    <source>
        <dbReference type="ARBA" id="ARBA00023125"/>
    </source>
</evidence>
<dbReference type="RefSeq" id="WP_338106791.1">
    <property type="nucleotide sequence ID" value="NZ_VUMY01000003.1"/>
</dbReference>
<evidence type="ECO:0000256" key="8">
    <source>
        <dbReference type="ARBA" id="ARBA00022840"/>
    </source>
</evidence>
<comment type="function">
    <text evidence="12 13">The RecF protein is involved in DNA metabolism; it is required for DNA replication and normal SOS inducibility. RecF binds preferentially to single-stranded, linear DNA. It also seems to bind ATP.</text>
</comment>
<evidence type="ECO:0000256" key="7">
    <source>
        <dbReference type="ARBA" id="ARBA00022763"/>
    </source>
</evidence>
<dbReference type="Gene3D" id="3.40.50.300">
    <property type="entry name" value="P-loop containing nucleotide triphosphate hydrolases"/>
    <property type="match status" value="1"/>
</dbReference>
<evidence type="ECO:0000256" key="5">
    <source>
        <dbReference type="ARBA" id="ARBA00022705"/>
    </source>
</evidence>
<gene>
    <name evidence="13 15" type="primary">recF</name>
    <name evidence="15" type="ORF">FYJ63_02390</name>
</gene>
<keyword evidence="6 13" id="KW-0547">Nucleotide-binding</keyword>
<dbReference type="InterPro" id="IPR001238">
    <property type="entry name" value="DNA-binding_RecF"/>
</dbReference>
<dbReference type="GO" id="GO:0005524">
    <property type="term" value="F:ATP binding"/>
    <property type="evidence" value="ECO:0007669"/>
    <property type="project" value="UniProtKB-UniRule"/>
</dbReference>
<dbReference type="GO" id="GO:0009432">
    <property type="term" value="P:SOS response"/>
    <property type="evidence" value="ECO:0007669"/>
    <property type="project" value="UniProtKB-UniRule"/>
</dbReference>
<dbReference type="Pfam" id="PF02463">
    <property type="entry name" value="SMC_N"/>
    <property type="match status" value="1"/>
</dbReference>
<dbReference type="GO" id="GO:0006260">
    <property type="term" value="P:DNA replication"/>
    <property type="evidence" value="ECO:0007669"/>
    <property type="project" value="UniProtKB-UniRule"/>
</dbReference>
<dbReference type="EMBL" id="VUMY01000003">
    <property type="protein sequence ID" value="MST49106.1"/>
    <property type="molecule type" value="Genomic_DNA"/>
</dbReference>
<comment type="caution">
    <text evidence="15">The sequence shown here is derived from an EMBL/GenBank/DDBJ whole genome shotgun (WGS) entry which is preliminary data.</text>
</comment>
<dbReference type="PROSITE" id="PS00618">
    <property type="entry name" value="RECF_2"/>
    <property type="match status" value="1"/>
</dbReference>
<keyword evidence="7 13" id="KW-0227">DNA damage</keyword>
<evidence type="ECO:0000313" key="15">
    <source>
        <dbReference type="EMBL" id="MST49106.1"/>
    </source>
</evidence>
<evidence type="ECO:0000256" key="1">
    <source>
        <dbReference type="ARBA" id="ARBA00004496"/>
    </source>
</evidence>
<evidence type="ECO:0000259" key="14">
    <source>
        <dbReference type="Pfam" id="PF02463"/>
    </source>
</evidence>
<proteinExistence type="inferred from homology"/>
<dbReference type="PANTHER" id="PTHR32182">
    <property type="entry name" value="DNA REPLICATION AND REPAIR PROTEIN RECF"/>
    <property type="match status" value="1"/>
</dbReference>
<protein>
    <recommendedName>
        <fullName evidence="3 13">DNA replication and repair protein RecF</fullName>
    </recommendedName>
</protein>
<organism evidence="15 16">
    <name type="scientific">Mobiluncus porci</name>
    <dbReference type="NCBI Taxonomy" id="2652278"/>
    <lineage>
        <taxon>Bacteria</taxon>
        <taxon>Bacillati</taxon>
        <taxon>Actinomycetota</taxon>
        <taxon>Actinomycetes</taxon>
        <taxon>Actinomycetales</taxon>
        <taxon>Actinomycetaceae</taxon>
        <taxon>Mobiluncus</taxon>
    </lineage>
</organism>
<evidence type="ECO:0000256" key="6">
    <source>
        <dbReference type="ARBA" id="ARBA00022741"/>
    </source>
</evidence>
<evidence type="ECO:0000256" key="12">
    <source>
        <dbReference type="ARBA" id="ARBA00025401"/>
    </source>
</evidence>
<evidence type="ECO:0000256" key="10">
    <source>
        <dbReference type="ARBA" id="ARBA00023204"/>
    </source>
</evidence>
<name>A0A7K0K0T8_9ACTO</name>
<dbReference type="AlphaFoldDB" id="A0A7K0K0T8"/>
<comment type="similarity">
    <text evidence="2 13">Belongs to the RecF family.</text>
</comment>
<dbReference type="HAMAP" id="MF_00365">
    <property type="entry name" value="RecF"/>
    <property type="match status" value="1"/>
</dbReference>
<evidence type="ECO:0000256" key="4">
    <source>
        <dbReference type="ARBA" id="ARBA00022490"/>
    </source>
</evidence>
<evidence type="ECO:0000313" key="16">
    <source>
        <dbReference type="Proteomes" id="UP000442535"/>
    </source>
</evidence>
<keyword evidence="11 13" id="KW-0742">SOS response</keyword>
<dbReference type="GO" id="GO:0003697">
    <property type="term" value="F:single-stranded DNA binding"/>
    <property type="evidence" value="ECO:0007669"/>
    <property type="project" value="UniProtKB-UniRule"/>
</dbReference>
<evidence type="ECO:0000256" key="11">
    <source>
        <dbReference type="ARBA" id="ARBA00023236"/>
    </source>
</evidence>
<reference evidence="15 16" key="1">
    <citation type="submission" date="2019-08" db="EMBL/GenBank/DDBJ databases">
        <title>In-depth cultivation of the pig gut microbiome towards novel bacterial diversity and tailored functional studies.</title>
        <authorList>
            <person name="Wylensek D."/>
            <person name="Hitch T.C.A."/>
            <person name="Clavel T."/>
        </authorList>
    </citation>
    <scope>NUCLEOTIDE SEQUENCE [LARGE SCALE GENOMIC DNA]</scope>
    <source>
        <strain evidence="15 16">RF-GAM-744-WT-7</strain>
    </source>
</reference>
<keyword evidence="10 13" id="KW-0234">DNA repair</keyword>
<dbReference type="Gene3D" id="1.20.1050.90">
    <property type="entry name" value="RecF/RecN/SMC, N-terminal domain"/>
    <property type="match status" value="1"/>
</dbReference>